<keyword evidence="1" id="KW-0175">Coiled coil</keyword>
<dbReference type="AlphaFoldDB" id="A0AAV7JFM3"/>
<dbReference type="SUPFAM" id="SSF90257">
    <property type="entry name" value="Myosin rod fragments"/>
    <property type="match status" value="1"/>
</dbReference>
<gene>
    <name evidence="3" type="ORF">LOD99_8760</name>
</gene>
<feature type="compositionally biased region" description="Polar residues" evidence="2">
    <location>
        <begin position="76"/>
        <end position="87"/>
    </location>
</feature>
<sequence length="499" mass="55781">MQNLSNSPTQARLLSDMEKCSEIVYSLLEVDQKQSEQHSRKHVLNEAKLPTTVKTSRHRKKMAVTQNPPPAKRHATNNTRVGNKQNSTTLTKKDKPDDLPTKLSASHSDVTLRSTTTDYTLPPTSSITSPAVISTVPAYSSQTSSHLLSLATQRLMQSLAHRLDPSRSSHLSLPYECQGLLPQLMAVIQLLDSTNPNPLPLPPALSSTFSSDLGPQVKPLSTSDLKAYSHSLLPIRHEVGTNTENPTASRASSEIDQLRSEVTRLKDDRCRLSEQCQRLENCLRRLRTNRDELAHQLSQTTRQRNSLNSALQQLKGDLNDFEERNRIFSSELERGNELYSSSVRSLNSSIHLLDPAVTHSAELDSLSVGTHVSETIIAKEAELRRVKSKCGEYKDILLHTHRNLLKSMRDTNSSQPVCIAETVRELENFVKRDKIIDSSAVSSVNSYVRQTPEKPSASNVMPVCSTLTNESAFEDRLYQLDAQISKLQLNINQSRDQLH</sequence>
<evidence type="ECO:0000313" key="4">
    <source>
        <dbReference type="Proteomes" id="UP001165289"/>
    </source>
</evidence>
<feature type="compositionally biased region" description="Polar residues" evidence="2">
    <location>
        <begin position="104"/>
        <end position="117"/>
    </location>
</feature>
<accession>A0AAV7JFM3</accession>
<keyword evidence="4" id="KW-1185">Reference proteome</keyword>
<feature type="coiled-coil region" evidence="1">
    <location>
        <begin position="248"/>
        <end position="331"/>
    </location>
</feature>
<evidence type="ECO:0000256" key="1">
    <source>
        <dbReference type="SAM" id="Coils"/>
    </source>
</evidence>
<dbReference type="Proteomes" id="UP001165289">
    <property type="component" value="Unassembled WGS sequence"/>
</dbReference>
<evidence type="ECO:0000256" key="2">
    <source>
        <dbReference type="SAM" id="MobiDB-lite"/>
    </source>
</evidence>
<feature type="compositionally biased region" description="Basic and acidic residues" evidence="2">
    <location>
        <begin position="91"/>
        <end position="100"/>
    </location>
</feature>
<comment type="caution">
    <text evidence="3">The sequence shown here is derived from an EMBL/GenBank/DDBJ whole genome shotgun (WGS) entry which is preliminary data.</text>
</comment>
<protein>
    <submittedName>
        <fullName evidence="3">Uncharacterized protein</fullName>
    </submittedName>
</protein>
<dbReference type="Gene3D" id="1.20.1480.30">
    <property type="entry name" value="Designed four-helix bundle protein"/>
    <property type="match status" value="1"/>
</dbReference>
<organism evidence="3 4">
    <name type="scientific">Oopsacas minuta</name>
    <dbReference type="NCBI Taxonomy" id="111878"/>
    <lineage>
        <taxon>Eukaryota</taxon>
        <taxon>Metazoa</taxon>
        <taxon>Porifera</taxon>
        <taxon>Hexactinellida</taxon>
        <taxon>Hexasterophora</taxon>
        <taxon>Lyssacinosida</taxon>
        <taxon>Leucopsacidae</taxon>
        <taxon>Oopsacas</taxon>
    </lineage>
</organism>
<reference evidence="3 4" key="1">
    <citation type="journal article" date="2023" name="BMC Biol.">
        <title>The compact genome of the sponge Oopsacas minuta (Hexactinellida) is lacking key metazoan core genes.</title>
        <authorList>
            <person name="Santini S."/>
            <person name="Schenkelaars Q."/>
            <person name="Jourda C."/>
            <person name="Duchesne M."/>
            <person name="Belahbib H."/>
            <person name="Rocher C."/>
            <person name="Selva M."/>
            <person name="Riesgo A."/>
            <person name="Vervoort M."/>
            <person name="Leys S.P."/>
            <person name="Kodjabachian L."/>
            <person name="Le Bivic A."/>
            <person name="Borchiellini C."/>
            <person name="Claverie J.M."/>
            <person name="Renard E."/>
        </authorList>
    </citation>
    <scope>NUCLEOTIDE SEQUENCE [LARGE SCALE GENOMIC DNA]</scope>
    <source>
        <strain evidence="3">SPO-2</strain>
    </source>
</reference>
<feature type="region of interest" description="Disordered" evidence="2">
    <location>
        <begin position="35"/>
        <end position="117"/>
    </location>
</feature>
<name>A0AAV7JFM3_9METZ</name>
<dbReference type="EMBL" id="JAKMXF010000341">
    <property type="protein sequence ID" value="KAI6647583.1"/>
    <property type="molecule type" value="Genomic_DNA"/>
</dbReference>
<evidence type="ECO:0000313" key="3">
    <source>
        <dbReference type="EMBL" id="KAI6647583.1"/>
    </source>
</evidence>
<proteinExistence type="predicted"/>